<dbReference type="InterPro" id="IPR035647">
    <property type="entry name" value="EFG_III/V"/>
</dbReference>
<dbReference type="InterPro" id="IPR001498">
    <property type="entry name" value="Impact_N"/>
</dbReference>
<dbReference type="InterPro" id="IPR036956">
    <property type="entry name" value="Impact_N_sf"/>
</dbReference>
<gene>
    <name evidence="4" type="primary">yigZ</name>
    <name evidence="4" type="ORF">TICRE_11290</name>
</gene>
<dbReference type="InterPro" id="IPR015269">
    <property type="entry name" value="UPF0029_Impact_C"/>
</dbReference>
<name>A0A1U7M6E5_TISCR</name>
<dbReference type="Proteomes" id="UP000186112">
    <property type="component" value="Unassembled WGS sequence"/>
</dbReference>
<dbReference type="AlphaFoldDB" id="A0A1U7M6E5"/>
<evidence type="ECO:0000259" key="3">
    <source>
        <dbReference type="Pfam" id="PF09186"/>
    </source>
</evidence>
<dbReference type="SUPFAM" id="SSF54211">
    <property type="entry name" value="Ribosomal protein S5 domain 2-like"/>
    <property type="match status" value="1"/>
</dbReference>
<comment type="similarity">
    <text evidence="1">Belongs to the IMPACT family.</text>
</comment>
<keyword evidence="5" id="KW-1185">Reference proteome</keyword>
<dbReference type="OrthoDB" id="9813771at2"/>
<feature type="domain" description="UPF0029" evidence="3">
    <location>
        <begin position="140"/>
        <end position="195"/>
    </location>
</feature>
<accession>A0A1U7M6E5</accession>
<dbReference type="GO" id="GO:0005737">
    <property type="term" value="C:cytoplasm"/>
    <property type="evidence" value="ECO:0007669"/>
    <property type="project" value="TreeGrafter"/>
</dbReference>
<evidence type="ECO:0000313" key="5">
    <source>
        <dbReference type="Proteomes" id="UP000186112"/>
    </source>
</evidence>
<comment type="caution">
    <text evidence="4">The sequence shown here is derived from an EMBL/GenBank/DDBJ whole genome shotgun (WGS) entry which is preliminary data.</text>
</comment>
<dbReference type="SUPFAM" id="SSF54980">
    <property type="entry name" value="EF-G C-terminal domain-like"/>
    <property type="match status" value="1"/>
</dbReference>
<evidence type="ECO:0000313" key="4">
    <source>
        <dbReference type="EMBL" id="OLS02856.1"/>
    </source>
</evidence>
<sequence>MNCDYRTVLSYGEKEIIINKSRFIGSSKMVKSEEEALEFIDMVKIKYKDATHNVYAYVIGENSNIQRFSDDGEPSGTAGIPILELIKKEDLRNTVIVSTRYFGGIKLGVGGLIRAYTQSGKAALEAGKIIDMTRFDELLVQIDYNSYGKIENYLLNEKHPIKEVTFDQDVNINLYIELKRKDTFIHDIMDFTSGNGVISEIRTLHLPMSEDRVFI</sequence>
<feature type="domain" description="Impact N-terminal" evidence="2">
    <location>
        <begin position="20"/>
        <end position="124"/>
    </location>
</feature>
<protein>
    <submittedName>
        <fullName evidence="4">IMPACT family member YigZ</fullName>
    </submittedName>
</protein>
<evidence type="ECO:0000259" key="2">
    <source>
        <dbReference type="Pfam" id="PF01205"/>
    </source>
</evidence>
<dbReference type="InterPro" id="IPR015796">
    <property type="entry name" value="Impact_YigZ-like"/>
</dbReference>
<dbReference type="Pfam" id="PF01205">
    <property type="entry name" value="Impact_N"/>
    <property type="match status" value="1"/>
</dbReference>
<proteinExistence type="inferred from homology"/>
<dbReference type="PANTHER" id="PTHR16301">
    <property type="entry name" value="IMPACT-RELATED"/>
    <property type="match status" value="1"/>
</dbReference>
<dbReference type="RefSeq" id="WP_075725983.1">
    <property type="nucleotide sequence ID" value="NZ_LTDM01000015.1"/>
</dbReference>
<dbReference type="GO" id="GO:0006446">
    <property type="term" value="P:regulation of translational initiation"/>
    <property type="evidence" value="ECO:0007669"/>
    <property type="project" value="TreeGrafter"/>
</dbReference>
<dbReference type="EMBL" id="LTDM01000015">
    <property type="protein sequence ID" value="OLS02856.1"/>
    <property type="molecule type" value="Genomic_DNA"/>
</dbReference>
<evidence type="ECO:0000256" key="1">
    <source>
        <dbReference type="ARBA" id="ARBA00007665"/>
    </source>
</evidence>
<dbReference type="Pfam" id="PF09186">
    <property type="entry name" value="DUF1949"/>
    <property type="match status" value="1"/>
</dbReference>
<reference evidence="4 5" key="1">
    <citation type="submission" date="2016-02" db="EMBL/GenBank/DDBJ databases">
        <title>Genome sequence of Tissierella creatinophila DSM 6911.</title>
        <authorList>
            <person name="Poehlein A."/>
            <person name="Daniel R."/>
        </authorList>
    </citation>
    <scope>NUCLEOTIDE SEQUENCE [LARGE SCALE GENOMIC DNA]</scope>
    <source>
        <strain evidence="4 5">DSM 6911</strain>
    </source>
</reference>
<dbReference type="InterPro" id="IPR023582">
    <property type="entry name" value="Impact"/>
</dbReference>
<organism evidence="4 5">
    <name type="scientific">Tissierella creatinophila DSM 6911</name>
    <dbReference type="NCBI Taxonomy" id="1123403"/>
    <lineage>
        <taxon>Bacteria</taxon>
        <taxon>Bacillati</taxon>
        <taxon>Bacillota</taxon>
        <taxon>Tissierellia</taxon>
        <taxon>Tissierellales</taxon>
        <taxon>Tissierellaceae</taxon>
        <taxon>Tissierella</taxon>
    </lineage>
</organism>
<dbReference type="InterPro" id="IPR020568">
    <property type="entry name" value="Ribosomal_Su5_D2-typ_SF"/>
</dbReference>
<dbReference type="NCBIfam" id="TIGR00257">
    <property type="entry name" value="IMPACT_YIGZ"/>
    <property type="match status" value="1"/>
</dbReference>
<dbReference type="Gene3D" id="3.30.230.30">
    <property type="entry name" value="Impact, N-terminal domain"/>
    <property type="match status" value="1"/>
</dbReference>
<dbReference type="PANTHER" id="PTHR16301:SF20">
    <property type="entry name" value="IMPACT FAMILY MEMBER YIGZ"/>
    <property type="match status" value="1"/>
</dbReference>